<dbReference type="GO" id="GO:0010571">
    <property type="term" value="P:positive regulation of nuclear cell cycle DNA replication"/>
    <property type="evidence" value="ECO:0007669"/>
    <property type="project" value="TreeGrafter"/>
</dbReference>
<proteinExistence type="predicted"/>
<dbReference type="GO" id="GO:1901987">
    <property type="term" value="P:regulation of cell cycle phase transition"/>
    <property type="evidence" value="ECO:0007669"/>
    <property type="project" value="TreeGrafter"/>
</dbReference>
<dbReference type="STRING" id="84645.A0A498NLN1"/>
<name>A0A498NLN1_LABRO</name>
<dbReference type="GO" id="GO:0008168">
    <property type="term" value="F:methyltransferase activity"/>
    <property type="evidence" value="ECO:0007669"/>
    <property type="project" value="UniProtKB-KW"/>
</dbReference>
<dbReference type="GO" id="GO:0031431">
    <property type="term" value="C:Dbf4-dependent protein kinase complex"/>
    <property type="evidence" value="ECO:0007669"/>
    <property type="project" value="TreeGrafter"/>
</dbReference>
<dbReference type="InterPro" id="IPR051590">
    <property type="entry name" value="Replication_Regulatory_Kinase"/>
</dbReference>
<dbReference type="EMBL" id="QBIY01011338">
    <property type="protein sequence ID" value="RXN32785.1"/>
    <property type="molecule type" value="Genomic_DNA"/>
</dbReference>
<evidence type="ECO:0000256" key="1">
    <source>
        <dbReference type="SAM" id="MobiDB-lite"/>
    </source>
</evidence>
<comment type="caution">
    <text evidence="2">The sequence shown here is derived from an EMBL/GenBank/DDBJ whole genome shotgun (WGS) entry which is preliminary data.</text>
</comment>
<gene>
    <name evidence="2" type="ORF">ROHU_016027</name>
</gene>
<organism evidence="2 3">
    <name type="scientific">Labeo rohita</name>
    <name type="common">Indian major carp</name>
    <name type="synonym">Cyprinus rohita</name>
    <dbReference type="NCBI Taxonomy" id="84645"/>
    <lineage>
        <taxon>Eukaryota</taxon>
        <taxon>Metazoa</taxon>
        <taxon>Chordata</taxon>
        <taxon>Craniata</taxon>
        <taxon>Vertebrata</taxon>
        <taxon>Euteleostomi</taxon>
        <taxon>Actinopterygii</taxon>
        <taxon>Neopterygii</taxon>
        <taxon>Teleostei</taxon>
        <taxon>Ostariophysi</taxon>
        <taxon>Cypriniformes</taxon>
        <taxon>Cyprinidae</taxon>
        <taxon>Labeoninae</taxon>
        <taxon>Labeonini</taxon>
        <taxon>Labeo</taxon>
    </lineage>
</organism>
<dbReference type="GO" id="GO:0043539">
    <property type="term" value="F:protein serine/threonine kinase activator activity"/>
    <property type="evidence" value="ECO:0007669"/>
    <property type="project" value="TreeGrafter"/>
</dbReference>
<sequence>MAGDLLSGLKGQSFYLHDMKRHQSVTLTDIIIRLGGVCGSRGKALLEKAIHSNEKYQSSVLANARSWGVKVYNVDAGVLRSPYLKVEDSSRRFRPYYAQTLNFPVMSFSGKFSPFEPPIPLFSGKSKEEDASKDNFRKKEEATSGCHKLQAPLTASATPRGPTKKSSGYCECCHTVYKDEYEVTEVEYLMLHVSAVRSEGEEKRGEWEEVRVGVPQKERFNPNMNSTRNL</sequence>
<dbReference type="Proteomes" id="UP000290572">
    <property type="component" value="Unassembled WGS sequence"/>
</dbReference>
<evidence type="ECO:0000313" key="3">
    <source>
        <dbReference type="Proteomes" id="UP000290572"/>
    </source>
</evidence>
<keyword evidence="2" id="KW-0808">Transferase</keyword>
<evidence type="ECO:0000313" key="2">
    <source>
        <dbReference type="EMBL" id="RXN32785.1"/>
    </source>
</evidence>
<dbReference type="AlphaFoldDB" id="A0A498NLN1"/>
<protein>
    <submittedName>
        <fullName evidence="2">Histone-lysine N-methyltransferase 2D-like protein</fullName>
    </submittedName>
</protein>
<dbReference type="PANTHER" id="PTHR15375:SF24">
    <property type="entry name" value="PROTEIN DBF4 HOMOLOG B"/>
    <property type="match status" value="1"/>
</dbReference>
<dbReference type="GO" id="GO:0032259">
    <property type="term" value="P:methylation"/>
    <property type="evidence" value="ECO:0007669"/>
    <property type="project" value="UniProtKB-KW"/>
</dbReference>
<keyword evidence="3" id="KW-1185">Reference proteome</keyword>
<keyword evidence="2" id="KW-0489">Methyltransferase</keyword>
<dbReference type="PANTHER" id="PTHR15375">
    <property type="entry name" value="ACTIVATOR OF S-PHASE KINASE-RELATED"/>
    <property type="match status" value="1"/>
</dbReference>
<feature type="region of interest" description="Disordered" evidence="1">
    <location>
        <begin position="123"/>
        <end position="144"/>
    </location>
</feature>
<feature type="compositionally biased region" description="Basic and acidic residues" evidence="1">
    <location>
        <begin position="125"/>
        <end position="142"/>
    </location>
</feature>
<reference evidence="2 3" key="1">
    <citation type="submission" date="2018-03" db="EMBL/GenBank/DDBJ databases">
        <title>Draft genome sequence of Rohu Carp (Labeo rohita).</title>
        <authorList>
            <person name="Das P."/>
            <person name="Kushwaha B."/>
            <person name="Joshi C.G."/>
            <person name="Kumar D."/>
            <person name="Nagpure N.S."/>
            <person name="Sahoo L."/>
            <person name="Das S.P."/>
            <person name="Bit A."/>
            <person name="Patnaik S."/>
            <person name="Meher P.K."/>
            <person name="Jayasankar P."/>
            <person name="Koringa P.G."/>
            <person name="Patel N.V."/>
            <person name="Hinsu A.T."/>
            <person name="Kumar R."/>
            <person name="Pandey M."/>
            <person name="Agarwal S."/>
            <person name="Srivastava S."/>
            <person name="Singh M."/>
            <person name="Iquebal M.A."/>
            <person name="Jaiswal S."/>
            <person name="Angadi U.B."/>
            <person name="Kumar N."/>
            <person name="Raza M."/>
            <person name="Shah T.M."/>
            <person name="Rai A."/>
            <person name="Jena J.K."/>
        </authorList>
    </citation>
    <scope>NUCLEOTIDE SEQUENCE [LARGE SCALE GENOMIC DNA]</scope>
    <source>
        <strain evidence="2">DASCIFA01</strain>
        <tissue evidence="2">Testis</tissue>
    </source>
</reference>
<accession>A0A498NLN1</accession>